<reference evidence="1 2" key="2">
    <citation type="journal article" date="2012" name="Proc. Natl. Acad. Sci. U.S.A.">
        <title>Antigenic diversity is generated by distinct evolutionary mechanisms in African trypanosome species.</title>
        <authorList>
            <person name="Jackson A.P."/>
            <person name="Berry A."/>
            <person name="Aslett M."/>
            <person name="Allison H.C."/>
            <person name="Burton P."/>
            <person name="Vavrova-Anderson J."/>
            <person name="Brown R."/>
            <person name="Browne H."/>
            <person name="Corton N."/>
            <person name="Hauser H."/>
            <person name="Gamble J."/>
            <person name="Gilderthorp R."/>
            <person name="Marcello L."/>
            <person name="McQuillan J."/>
            <person name="Otto T.D."/>
            <person name="Quail M.A."/>
            <person name="Sanders M.J."/>
            <person name="van Tonder A."/>
            <person name="Ginger M.L."/>
            <person name="Field M.C."/>
            <person name="Barry J.D."/>
            <person name="Hertz-Fowler C."/>
            <person name="Berriman M."/>
        </authorList>
    </citation>
    <scope>NUCLEOTIDE SEQUENCE [LARGE SCALE GENOMIC DNA]</scope>
    <source>
        <strain evidence="1 2">IL3000</strain>
    </source>
</reference>
<accession>F9WHX2</accession>
<feature type="non-terminal residue" evidence="1">
    <location>
        <position position="198"/>
    </location>
</feature>
<dbReference type="EMBL" id="CAEQ01002493">
    <property type="protein sequence ID" value="CCD16917.1"/>
    <property type="molecule type" value="Genomic_DNA"/>
</dbReference>
<dbReference type="VEuPathDB" id="TriTrypDB:TcIL3000_0_18000"/>
<organism evidence="1 2">
    <name type="scientific">Trypanosoma congolense (strain IL3000)</name>
    <dbReference type="NCBI Taxonomy" id="1068625"/>
    <lineage>
        <taxon>Eukaryota</taxon>
        <taxon>Discoba</taxon>
        <taxon>Euglenozoa</taxon>
        <taxon>Kinetoplastea</taxon>
        <taxon>Metakinetoplastina</taxon>
        <taxon>Trypanosomatida</taxon>
        <taxon>Trypanosomatidae</taxon>
        <taxon>Trypanosoma</taxon>
        <taxon>Nannomonas</taxon>
    </lineage>
</organism>
<evidence type="ECO:0000313" key="2">
    <source>
        <dbReference type="Proteomes" id="UP000000702"/>
    </source>
</evidence>
<keyword evidence="2" id="KW-1185">Reference proteome</keyword>
<evidence type="ECO:0000313" key="1">
    <source>
        <dbReference type="EMBL" id="CCD16917.1"/>
    </source>
</evidence>
<name>F9WHX2_TRYCI</name>
<dbReference type="AlphaFoldDB" id="F9WHX2"/>
<dbReference type="Proteomes" id="UP000000702">
    <property type="component" value="Unassembled WGS sequence"/>
</dbReference>
<proteinExistence type="predicted"/>
<protein>
    <submittedName>
        <fullName evidence="1">WGS project CAEQ00000000 data, annotated contig 701</fullName>
    </submittedName>
</protein>
<gene>
    <name evidence="1" type="ORF">TCIL3000_0_18000</name>
</gene>
<sequence length="198" mass="21929">MLRYNPLASAVIRYARAASSGRGLNKPFKNNSLKTAAKCETTFPPKSFIATWLTWAPVAWLIKNSLSIACYQLVLEGTFTVFCAWLLIRGHATPMGMKQRLESLYYPFTSFVSWDGGHHDTGFTITRFHVSAEALSAIHTSHNIASGLLPLQLVVLGLTYPAAMRVWVRASSRLGALWPLSATSEKVTNYPFGKGKNY</sequence>
<reference evidence="2" key="1">
    <citation type="submission" date="2011-07" db="EMBL/GenBank/DDBJ databases">
        <title>Divergent evolution of antigenic variation in African trypanosomes.</title>
        <authorList>
            <person name="Jackson A.P."/>
            <person name="Berry A."/>
            <person name="Allison H.C."/>
            <person name="Burton P."/>
            <person name="Anderson J."/>
            <person name="Aslett M."/>
            <person name="Brown R."/>
            <person name="Corton N."/>
            <person name="Harris D."/>
            <person name="Hauser H."/>
            <person name="Gamble J."/>
            <person name="Gilderthorp R."/>
            <person name="McQuillan J."/>
            <person name="Quail M.A."/>
            <person name="Sanders M."/>
            <person name="Van Tonder A."/>
            <person name="Ginger M.L."/>
            <person name="Donelson J.E."/>
            <person name="Field M.C."/>
            <person name="Barry J.D."/>
            <person name="Berriman M."/>
            <person name="Hertz-Fowler C."/>
        </authorList>
    </citation>
    <scope>NUCLEOTIDE SEQUENCE [LARGE SCALE GENOMIC DNA]</scope>
    <source>
        <strain evidence="2">IL3000</strain>
    </source>
</reference>
<comment type="caution">
    <text evidence="1">The sequence shown here is derived from an EMBL/GenBank/DDBJ whole genome shotgun (WGS) entry which is preliminary data.</text>
</comment>